<dbReference type="EMBL" id="CM002923">
    <property type="protein sequence ID" value="KGN60650.1"/>
    <property type="molecule type" value="Genomic_DNA"/>
</dbReference>
<accession>A0A0A0LF41</accession>
<gene>
    <name evidence="1" type="ORF">Csa_2G005960</name>
</gene>
<reference evidence="1 2" key="3">
    <citation type="journal article" date="2010" name="BMC Genomics">
        <title>Transcriptome sequencing and comparative analysis of cucumber flowers with different sex types.</title>
        <authorList>
            <person name="Guo S."/>
            <person name="Zheng Y."/>
            <person name="Joung J.G."/>
            <person name="Liu S."/>
            <person name="Zhang Z."/>
            <person name="Crasta O.R."/>
            <person name="Sobral B.W."/>
            <person name="Xu Y."/>
            <person name="Huang S."/>
            <person name="Fei Z."/>
        </authorList>
    </citation>
    <scope>NUCLEOTIDE SEQUENCE [LARGE SCALE GENOMIC DNA]</scope>
    <source>
        <strain evidence="2">cv. 9930</strain>
    </source>
</reference>
<name>A0A0A0LF41_CUCSA</name>
<reference evidence="1 2" key="4">
    <citation type="journal article" date="2011" name="BMC Genomics">
        <title>RNA-Seq improves annotation of protein-coding genes in the cucumber genome.</title>
        <authorList>
            <person name="Li Z."/>
            <person name="Zhang Z."/>
            <person name="Yan P."/>
            <person name="Huang S."/>
            <person name="Fei Z."/>
            <person name="Lin K."/>
        </authorList>
    </citation>
    <scope>NUCLEOTIDE SEQUENCE [LARGE SCALE GENOMIC DNA]</scope>
    <source>
        <strain evidence="2">cv. 9930</strain>
    </source>
</reference>
<evidence type="ECO:0000313" key="2">
    <source>
        <dbReference type="Proteomes" id="UP000029981"/>
    </source>
</evidence>
<protein>
    <submittedName>
        <fullName evidence="1">Uncharacterized protein</fullName>
    </submittedName>
</protein>
<organism evidence="1 2">
    <name type="scientific">Cucumis sativus</name>
    <name type="common">Cucumber</name>
    <dbReference type="NCBI Taxonomy" id="3659"/>
    <lineage>
        <taxon>Eukaryota</taxon>
        <taxon>Viridiplantae</taxon>
        <taxon>Streptophyta</taxon>
        <taxon>Embryophyta</taxon>
        <taxon>Tracheophyta</taxon>
        <taxon>Spermatophyta</taxon>
        <taxon>Magnoliopsida</taxon>
        <taxon>eudicotyledons</taxon>
        <taxon>Gunneridae</taxon>
        <taxon>Pentapetalae</taxon>
        <taxon>rosids</taxon>
        <taxon>fabids</taxon>
        <taxon>Cucurbitales</taxon>
        <taxon>Cucurbitaceae</taxon>
        <taxon>Benincaseae</taxon>
        <taxon>Cucumis</taxon>
    </lineage>
</organism>
<reference evidence="1 2" key="2">
    <citation type="journal article" date="2009" name="PLoS ONE">
        <title>An integrated genetic and cytogenetic map of the cucumber genome.</title>
        <authorList>
            <person name="Ren Y."/>
            <person name="Zhang Z."/>
            <person name="Liu J."/>
            <person name="Staub J.E."/>
            <person name="Han Y."/>
            <person name="Cheng Z."/>
            <person name="Li X."/>
            <person name="Lu J."/>
            <person name="Miao H."/>
            <person name="Kang H."/>
            <person name="Xie B."/>
            <person name="Gu X."/>
            <person name="Wang X."/>
            <person name="Du Y."/>
            <person name="Jin W."/>
            <person name="Huang S."/>
        </authorList>
    </citation>
    <scope>NUCLEOTIDE SEQUENCE [LARGE SCALE GENOMIC DNA]</scope>
    <source>
        <strain evidence="2">cv. 9930</strain>
    </source>
</reference>
<dbReference type="Proteomes" id="UP000029981">
    <property type="component" value="Chromosome 2"/>
</dbReference>
<keyword evidence="2" id="KW-1185">Reference proteome</keyword>
<evidence type="ECO:0000313" key="1">
    <source>
        <dbReference type="EMBL" id="KGN60650.1"/>
    </source>
</evidence>
<dbReference type="AlphaFoldDB" id="A0A0A0LF41"/>
<dbReference type="Gramene" id="KGN60650">
    <property type="protein sequence ID" value="KGN60650"/>
    <property type="gene ID" value="Csa_2G005960"/>
</dbReference>
<sequence>MAPISRLPCVLGLKNLGGDGGHGYREGCDCGYTTLVSMAEGDSDDDDGGYDFAPAA</sequence>
<proteinExistence type="predicted"/>
<reference evidence="1 2" key="1">
    <citation type="journal article" date="2009" name="Nat. Genet.">
        <title>The genome of the cucumber, Cucumis sativus L.</title>
        <authorList>
            <person name="Huang S."/>
            <person name="Li R."/>
            <person name="Zhang Z."/>
            <person name="Li L."/>
            <person name="Gu X."/>
            <person name="Fan W."/>
            <person name="Lucas W.J."/>
            <person name="Wang X."/>
            <person name="Xie B."/>
            <person name="Ni P."/>
            <person name="Ren Y."/>
            <person name="Zhu H."/>
            <person name="Li J."/>
            <person name="Lin K."/>
            <person name="Jin W."/>
            <person name="Fei Z."/>
            <person name="Li G."/>
            <person name="Staub J."/>
            <person name="Kilian A."/>
            <person name="van der Vossen E.A."/>
            <person name="Wu Y."/>
            <person name="Guo J."/>
            <person name="He J."/>
            <person name="Jia Z."/>
            <person name="Ren Y."/>
            <person name="Tian G."/>
            <person name="Lu Y."/>
            <person name="Ruan J."/>
            <person name="Qian W."/>
            <person name="Wang M."/>
            <person name="Huang Q."/>
            <person name="Li B."/>
            <person name="Xuan Z."/>
            <person name="Cao J."/>
            <person name="Asan"/>
            <person name="Wu Z."/>
            <person name="Zhang J."/>
            <person name="Cai Q."/>
            <person name="Bai Y."/>
            <person name="Zhao B."/>
            <person name="Han Y."/>
            <person name="Li Y."/>
            <person name="Li X."/>
            <person name="Wang S."/>
            <person name="Shi Q."/>
            <person name="Liu S."/>
            <person name="Cho W.K."/>
            <person name="Kim J.Y."/>
            <person name="Xu Y."/>
            <person name="Heller-Uszynska K."/>
            <person name="Miao H."/>
            <person name="Cheng Z."/>
            <person name="Zhang S."/>
            <person name="Wu J."/>
            <person name="Yang Y."/>
            <person name="Kang H."/>
            <person name="Li M."/>
            <person name="Liang H."/>
            <person name="Ren X."/>
            <person name="Shi Z."/>
            <person name="Wen M."/>
            <person name="Jian M."/>
            <person name="Yang H."/>
            <person name="Zhang G."/>
            <person name="Yang Z."/>
            <person name="Chen R."/>
            <person name="Liu S."/>
            <person name="Li J."/>
            <person name="Ma L."/>
            <person name="Liu H."/>
            <person name="Zhou Y."/>
            <person name="Zhao J."/>
            <person name="Fang X."/>
            <person name="Li G."/>
            <person name="Fang L."/>
            <person name="Li Y."/>
            <person name="Liu D."/>
            <person name="Zheng H."/>
            <person name="Zhang Y."/>
            <person name="Qin N."/>
            <person name="Li Z."/>
            <person name="Yang G."/>
            <person name="Yang S."/>
            <person name="Bolund L."/>
            <person name="Kristiansen K."/>
            <person name="Zheng H."/>
            <person name="Li S."/>
            <person name="Zhang X."/>
            <person name="Yang H."/>
            <person name="Wang J."/>
            <person name="Sun R."/>
            <person name="Zhang B."/>
            <person name="Jiang S."/>
            <person name="Wang J."/>
            <person name="Du Y."/>
            <person name="Li S."/>
        </authorList>
    </citation>
    <scope>NUCLEOTIDE SEQUENCE [LARGE SCALE GENOMIC DNA]</scope>
    <source>
        <strain evidence="2">cv. 9930</strain>
    </source>
</reference>